<dbReference type="InterPro" id="IPR002049">
    <property type="entry name" value="LE_dom"/>
</dbReference>
<evidence type="ECO:0000313" key="3">
    <source>
        <dbReference type="EMBL" id="NXX51992.1"/>
    </source>
</evidence>
<sequence length="60" mass="6292">SAALPSPRDALLLPPQVPTWVSEGPSEAAAICVGCQNHSVGERCQGCQPGYFLLDGHCTR</sequence>
<reference evidence="3" key="1">
    <citation type="submission" date="2020-02" db="EMBL/GenBank/DDBJ databases">
        <title>Bird 10,000 Genomes (B10K) Project - Family phase.</title>
        <authorList>
            <person name="Zhang G."/>
        </authorList>
    </citation>
    <scope>NUCLEOTIDE SEQUENCE</scope>
    <source>
        <strain evidence="3">B10K-DU-002-37</strain>
        <tissue evidence="3">Muscle</tissue>
    </source>
</reference>
<dbReference type="OrthoDB" id="263283at2759"/>
<name>A0A852JB48_9PICI</name>
<accession>A0A852JB48</accession>
<feature type="non-terminal residue" evidence="3">
    <location>
        <position position="60"/>
    </location>
</feature>
<dbReference type="AlphaFoldDB" id="A0A852JB48"/>
<comment type="caution">
    <text evidence="3">The sequence shown here is derived from an EMBL/GenBank/DDBJ whole genome shotgun (WGS) entry which is preliminary data.</text>
</comment>
<dbReference type="EMBL" id="WAAF01020938">
    <property type="protein sequence ID" value="NXX51683.1"/>
    <property type="molecule type" value="Genomic_DNA"/>
</dbReference>
<protein>
    <submittedName>
        <fullName evidence="3">MEGF8 protein</fullName>
    </submittedName>
</protein>
<gene>
    <name evidence="3" type="primary">Megf8_3</name>
    <name evidence="2" type="synonym">Megf8_1</name>
    <name evidence="3" type="ORF">TRILEU_R15137</name>
    <name evidence="2" type="ORF">TRILEU_R15860</name>
</gene>
<evidence type="ECO:0000259" key="1">
    <source>
        <dbReference type="PROSITE" id="PS01248"/>
    </source>
</evidence>
<dbReference type="Proteomes" id="UP000627253">
    <property type="component" value="Unassembled WGS sequence"/>
</dbReference>
<evidence type="ECO:0000313" key="2">
    <source>
        <dbReference type="EMBL" id="NXX51683.1"/>
    </source>
</evidence>
<evidence type="ECO:0000313" key="4">
    <source>
        <dbReference type="Proteomes" id="UP000627253"/>
    </source>
</evidence>
<dbReference type="PROSITE" id="PS01248">
    <property type="entry name" value="EGF_LAM_1"/>
    <property type="match status" value="1"/>
</dbReference>
<proteinExistence type="predicted"/>
<keyword evidence="4" id="KW-1185">Reference proteome</keyword>
<dbReference type="EMBL" id="WAAF01062382">
    <property type="protein sequence ID" value="NXX51992.1"/>
    <property type="molecule type" value="Genomic_DNA"/>
</dbReference>
<dbReference type="Gene3D" id="2.10.25.10">
    <property type="entry name" value="Laminin"/>
    <property type="match status" value="1"/>
</dbReference>
<feature type="domain" description="Laminin EGF-like" evidence="1">
    <location>
        <begin position="32"/>
        <end position="58"/>
    </location>
</feature>
<feature type="non-terminal residue" evidence="3">
    <location>
        <position position="1"/>
    </location>
</feature>
<organism evidence="3 4">
    <name type="scientific">Tricholaema leucomelas</name>
    <name type="common">pied barbet</name>
    <dbReference type="NCBI Taxonomy" id="240729"/>
    <lineage>
        <taxon>Eukaryota</taxon>
        <taxon>Metazoa</taxon>
        <taxon>Chordata</taxon>
        <taxon>Craniata</taxon>
        <taxon>Vertebrata</taxon>
        <taxon>Euteleostomi</taxon>
        <taxon>Archelosauria</taxon>
        <taxon>Archosauria</taxon>
        <taxon>Dinosauria</taxon>
        <taxon>Saurischia</taxon>
        <taxon>Theropoda</taxon>
        <taxon>Coelurosauria</taxon>
        <taxon>Aves</taxon>
        <taxon>Neognathae</taxon>
        <taxon>Neoaves</taxon>
        <taxon>Telluraves</taxon>
        <taxon>Coraciimorphae</taxon>
        <taxon>Piciformes</taxon>
        <taxon>Lybiidae</taxon>
        <taxon>Tricholaema lacrymosa</taxon>
    </lineage>
</organism>